<evidence type="ECO:0000313" key="7">
    <source>
        <dbReference type="Proteomes" id="UP000662873"/>
    </source>
</evidence>
<reference evidence="6" key="1">
    <citation type="journal article" name="DNA Res.">
        <title>The physiological potential of anammox bacteria as revealed by their core genome structure.</title>
        <authorList>
            <person name="Okubo T."/>
            <person name="Toyoda A."/>
            <person name="Fukuhara K."/>
            <person name="Uchiyama I."/>
            <person name="Harigaya Y."/>
            <person name="Kuroiwa M."/>
            <person name="Suzuki T."/>
            <person name="Murakami Y."/>
            <person name="Suwa Y."/>
            <person name="Takami H."/>
        </authorList>
    </citation>
    <scope>NUCLEOTIDE SEQUENCE</scope>
    <source>
        <strain evidence="6">317325-2</strain>
    </source>
</reference>
<dbReference type="AlphaFoldDB" id="A0A809RA51"/>
<dbReference type="InterPro" id="IPR030678">
    <property type="entry name" value="Peptide/Ni-bd"/>
</dbReference>
<dbReference type="Gene3D" id="3.10.105.10">
    <property type="entry name" value="Dipeptide-binding Protein, Domain 3"/>
    <property type="match status" value="1"/>
</dbReference>
<dbReference type="PIRSF" id="PIRSF002741">
    <property type="entry name" value="MppA"/>
    <property type="match status" value="1"/>
</dbReference>
<dbReference type="PANTHER" id="PTHR30290">
    <property type="entry name" value="PERIPLASMIC BINDING COMPONENT OF ABC TRANSPORTER"/>
    <property type="match status" value="1"/>
</dbReference>
<dbReference type="InterPro" id="IPR000914">
    <property type="entry name" value="SBP_5_dom"/>
</dbReference>
<comment type="subcellular location">
    <subcellularLocation>
        <location evidence="1">Cell envelope</location>
    </subcellularLocation>
</comment>
<protein>
    <submittedName>
        <fullName evidence="6">ABC type oligopeptide transporter, substrate-binding protein</fullName>
    </submittedName>
</protein>
<gene>
    <name evidence="6" type="ORF">NPRO_20480</name>
</gene>
<accession>A0A809RA51</accession>
<dbReference type="CDD" id="cd08504">
    <property type="entry name" value="PBP2_OppA"/>
    <property type="match status" value="1"/>
</dbReference>
<sequence length="535" mass="60630">MRVLCHFVIACAAGSLVWGCGKGGFSEREAVGKENTFRYPIVTNPTSLDPGVVQDGDTLDMMQQVYEGLVTWGTDNRVHPLLAESWDIEDGGRTYVFKLKQGVKFHSGREVTADDFKWTIERTCDPALGSPTAETYLQEIVGVMDKLRGKTHEIPGVQVRDKYTLAITIDKPRPYFLGKLTYLAMAVVDKDKAPAKEEIRSVEQMVGTGPFRAVQYVPDQIVVLEANKDYHGGVPLIERIERPVLKDPATRLNKYRGGELDLVMLERQDVEGLKKDPELSSHLKYFDRPAIWYIAMNHLVYPQFKDRRVRRAFAMAIDRKTIVDSYLGGINQEANTVVPPGVLGYRPEAKALPYDPDQARKLLAEAGYPNGRGFPELEMNFREARPDIRLVAEAAASQLQKNLGITVKLRTMEWRAYLEKHERSELGFFHMRWAADYLDPENFLSFLLAGYGPQNKVGYQNSEYDALCAQADTEMDTDKRMQLYAQAEEIVVNDAPFIPIYFQRDVELIHPRVSGLRESLFGHLPHTTVQLGPRK</sequence>
<dbReference type="GO" id="GO:0015833">
    <property type="term" value="P:peptide transport"/>
    <property type="evidence" value="ECO:0007669"/>
    <property type="project" value="TreeGrafter"/>
</dbReference>
<dbReference type="GO" id="GO:0030313">
    <property type="term" value="C:cell envelope"/>
    <property type="evidence" value="ECO:0007669"/>
    <property type="project" value="UniProtKB-SubCell"/>
</dbReference>
<evidence type="ECO:0000256" key="3">
    <source>
        <dbReference type="ARBA" id="ARBA00022448"/>
    </source>
</evidence>
<evidence type="ECO:0000256" key="4">
    <source>
        <dbReference type="ARBA" id="ARBA00022729"/>
    </source>
</evidence>
<dbReference type="GO" id="GO:0043190">
    <property type="term" value="C:ATP-binding cassette (ABC) transporter complex"/>
    <property type="evidence" value="ECO:0007669"/>
    <property type="project" value="InterPro"/>
</dbReference>
<dbReference type="Proteomes" id="UP000662873">
    <property type="component" value="Chromosome"/>
</dbReference>
<keyword evidence="4" id="KW-0732">Signal</keyword>
<dbReference type="SUPFAM" id="SSF53850">
    <property type="entry name" value="Periplasmic binding protein-like II"/>
    <property type="match status" value="1"/>
</dbReference>
<keyword evidence="3" id="KW-0813">Transport</keyword>
<dbReference type="GO" id="GO:1904680">
    <property type="term" value="F:peptide transmembrane transporter activity"/>
    <property type="evidence" value="ECO:0007669"/>
    <property type="project" value="TreeGrafter"/>
</dbReference>
<organism evidence="6 7">
    <name type="scientific">Candidatus Nitrosymbiomonas proteolyticus</name>
    <dbReference type="NCBI Taxonomy" id="2608984"/>
    <lineage>
        <taxon>Bacteria</taxon>
        <taxon>Bacillati</taxon>
        <taxon>Armatimonadota</taxon>
        <taxon>Armatimonadota incertae sedis</taxon>
        <taxon>Candidatus Nitrosymbiomonas</taxon>
    </lineage>
</organism>
<dbReference type="KEGG" id="npy:NPRO_20480"/>
<evidence type="ECO:0000259" key="5">
    <source>
        <dbReference type="Pfam" id="PF00496"/>
    </source>
</evidence>
<evidence type="ECO:0000313" key="6">
    <source>
        <dbReference type="EMBL" id="BBO24453.1"/>
    </source>
</evidence>
<proteinExistence type="inferred from homology"/>
<evidence type="ECO:0000256" key="2">
    <source>
        <dbReference type="ARBA" id="ARBA00005695"/>
    </source>
</evidence>
<dbReference type="Gene3D" id="3.90.76.10">
    <property type="entry name" value="Dipeptide-binding Protein, Domain 1"/>
    <property type="match status" value="1"/>
</dbReference>
<feature type="domain" description="Solute-binding protein family 5" evidence="5">
    <location>
        <begin position="78"/>
        <end position="451"/>
    </location>
</feature>
<dbReference type="PANTHER" id="PTHR30290:SF10">
    <property type="entry name" value="PERIPLASMIC OLIGOPEPTIDE-BINDING PROTEIN-RELATED"/>
    <property type="match status" value="1"/>
</dbReference>
<dbReference type="GO" id="GO:0042597">
    <property type="term" value="C:periplasmic space"/>
    <property type="evidence" value="ECO:0007669"/>
    <property type="project" value="UniProtKB-ARBA"/>
</dbReference>
<dbReference type="EMBL" id="AP021858">
    <property type="protein sequence ID" value="BBO24453.1"/>
    <property type="molecule type" value="Genomic_DNA"/>
</dbReference>
<dbReference type="InterPro" id="IPR039424">
    <property type="entry name" value="SBP_5"/>
</dbReference>
<dbReference type="Pfam" id="PF00496">
    <property type="entry name" value="SBP_bac_5"/>
    <property type="match status" value="1"/>
</dbReference>
<dbReference type="Gene3D" id="3.40.190.10">
    <property type="entry name" value="Periplasmic binding protein-like II"/>
    <property type="match status" value="1"/>
</dbReference>
<name>A0A809RA51_9BACT</name>
<comment type="similarity">
    <text evidence="2">Belongs to the bacterial solute-binding protein 5 family.</text>
</comment>
<evidence type="ECO:0000256" key="1">
    <source>
        <dbReference type="ARBA" id="ARBA00004196"/>
    </source>
</evidence>